<comment type="caution">
    <text evidence="1">The sequence shown here is derived from an EMBL/GenBank/DDBJ whole genome shotgun (WGS) entry which is preliminary data.</text>
</comment>
<evidence type="ECO:0008006" key="3">
    <source>
        <dbReference type="Google" id="ProtNLM"/>
    </source>
</evidence>
<reference evidence="1 2" key="1">
    <citation type="journal article" date="2012" name="Genet. Mol. Biol.">
        <title>Analysis of 16S rRNA and mxaF genes revealing insights into Methylobacterium niche-specific plant association.</title>
        <authorList>
            <person name="Dourado M.N."/>
            <person name="Andreote F.D."/>
            <person name="Dini-Andreote F."/>
            <person name="Conti R."/>
            <person name="Araujo J.M."/>
            <person name="Araujo W.L."/>
        </authorList>
    </citation>
    <scope>NUCLEOTIDE SEQUENCE [LARGE SCALE GENOMIC DNA]</scope>
    <source>
        <strain evidence="1 2">SR1.6/4</strain>
    </source>
</reference>
<dbReference type="EMBL" id="MLBY01000005">
    <property type="protein sequence ID" value="MEE7458950.1"/>
    <property type="molecule type" value="Genomic_DNA"/>
</dbReference>
<dbReference type="InterPro" id="IPR021293">
    <property type="entry name" value="DUF2865"/>
</dbReference>
<dbReference type="Pfam" id="PF11064">
    <property type="entry name" value="DUF2865"/>
    <property type="match status" value="1"/>
</dbReference>
<proteinExistence type="predicted"/>
<dbReference type="Proteomes" id="UP001349262">
    <property type="component" value="Unassembled WGS sequence"/>
</dbReference>
<accession>A0ABU7TEK3</accession>
<sequence>MTFGKRAPGTWRATSIAPRRRTPTLRRMAGILLLVLFGFGCTASATMVRASEGDVLTKLFGSLFGAPQPAPAPVVRPEQPAYPRRYASLPDPRRSAESRLVQRTPRIEARREAAGRKSAASYAVSTASFAAGTRTVCVRLCDGYVFPIGRLRARADLPVHAAACAAACPNAPSELYTLAPGRSKMQEAVGLGGQPYRRLVRANLFRRERVEGCSCQPAGQAGPLMDLGRDRTLRAGDVIASQDGADLVTNLSRGGPVLADYRTAPSGRHLREAIEARVGALRRDAAASAYRRSLQVAETPTRRVRVAEAQVARLRMDIGTDPAPAGFAEVMPRAGTGFAPLRVVEPSPFGR</sequence>
<keyword evidence="2" id="KW-1185">Reference proteome</keyword>
<organism evidence="1 2">
    <name type="scientific">Methylobacterium radiotolerans</name>
    <dbReference type="NCBI Taxonomy" id="31998"/>
    <lineage>
        <taxon>Bacteria</taxon>
        <taxon>Pseudomonadati</taxon>
        <taxon>Pseudomonadota</taxon>
        <taxon>Alphaproteobacteria</taxon>
        <taxon>Hyphomicrobiales</taxon>
        <taxon>Methylobacteriaceae</taxon>
        <taxon>Methylobacterium</taxon>
    </lineage>
</organism>
<name>A0ABU7TEK3_9HYPH</name>
<gene>
    <name evidence="1" type="ORF">MRSR164_19825</name>
</gene>
<protein>
    <recommendedName>
        <fullName evidence="3">DUF2865 domain-containing protein</fullName>
    </recommendedName>
</protein>
<evidence type="ECO:0000313" key="2">
    <source>
        <dbReference type="Proteomes" id="UP001349262"/>
    </source>
</evidence>
<evidence type="ECO:0000313" key="1">
    <source>
        <dbReference type="EMBL" id="MEE7458950.1"/>
    </source>
</evidence>